<comment type="subcellular location">
    <subcellularLocation>
        <location evidence="4">Membrane</location>
        <topology evidence="4">Multi-pass membrane protein</topology>
    </subcellularLocation>
</comment>
<comment type="pathway">
    <text evidence="5">Lipid metabolism; phospholipid metabolism.</text>
</comment>
<feature type="region of interest" description="Disordered" evidence="19">
    <location>
        <begin position="1"/>
        <end position="268"/>
    </location>
</feature>
<dbReference type="Gene3D" id="1.20.144.10">
    <property type="entry name" value="Phosphatidic acid phosphatase type 2/haloperoxidase"/>
    <property type="match status" value="1"/>
</dbReference>
<feature type="compositionally biased region" description="Pro residues" evidence="19">
    <location>
        <begin position="170"/>
        <end position="181"/>
    </location>
</feature>
<dbReference type="OrthoDB" id="10030083at2759"/>
<dbReference type="CDD" id="cd03390">
    <property type="entry name" value="PAP2_containing_1_like"/>
    <property type="match status" value="1"/>
</dbReference>
<evidence type="ECO:0000256" key="9">
    <source>
        <dbReference type="ARBA" id="ARBA00022801"/>
    </source>
</evidence>
<evidence type="ECO:0000256" key="5">
    <source>
        <dbReference type="ARBA" id="ARBA00005074"/>
    </source>
</evidence>
<comment type="catalytic activity">
    <reaction evidence="1">
        <text>1-(9Z-octadecenoyl)-sn-glycero-3-phosphate + H2O = 1-(9Z-octadecenoyl)-sn-glycerol + phosphate</text>
        <dbReference type="Rhea" id="RHEA:39835"/>
        <dbReference type="ChEBI" id="CHEBI:15377"/>
        <dbReference type="ChEBI" id="CHEBI:43474"/>
        <dbReference type="ChEBI" id="CHEBI:74544"/>
        <dbReference type="ChEBI" id="CHEBI:75757"/>
    </reaction>
    <physiologicalReaction direction="left-to-right" evidence="1">
        <dbReference type="Rhea" id="RHEA:39836"/>
    </physiologicalReaction>
</comment>
<reference evidence="22 23" key="1">
    <citation type="journal article" date="2005" name="Nature">
        <title>Genome sequence, comparative analysis and haplotype structure of the domestic dog.</title>
        <authorList>
            <consortium name="Broad Sequencing Platform"/>
            <person name="Lindblad-Toh K."/>
            <person name="Wade C.M."/>
            <person name="Mikkelsen T.S."/>
            <person name="Karlsson E.K."/>
            <person name="Jaffe D.B."/>
            <person name="Kamal M."/>
            <person name="Clamp M."/>
            <person name="Chang J.L."/>
            <person name="Kulbokas E.J. III"/>
            <person name="Zody M.C."/>
            <person name="Mauceli E."/>
            <person name="Xie X."/>
            <person name="Breen M."/>
            <person name="Wayne R.K."/>
            <person name="Ostrander E.A."/>
            <person name="Ponting C.P."/>
            <person name="Galibert F."/>
            <person name="Smith D.R."/>
            <person name="DeJong P.J."/>
            <person name="Kirkness E."/>
            <person name="Alvarez P."/>
            <person name="Biagi T."/>
            <person name="Brockman W."/>
            <person name="Butler J."/>
            <person name="Chin C.W."/>
            <person name="Cook A."/>
            <person name="Cuff J."/>
            <person name="Daly M.J."/>
            <person name="DeCaprio D."/>
            <person name="Gnerre S."/>
            <person name="Grabherr M."/>
            <person name="Kellis M."/>
            <person name="Kleber M."/>
            <person name="Bardeleben C."/>
            <person name="Goodstadt L."/>
            <person name="Heger A."/>
            <person name="Hitte C."/>
            <person name="Kim L."/>
            <person name="Koepfli K.P."/>
            <person name="Parker H.G."/>
            <person name="Pollinger J.P."/>
            <person name="Searle S.M."/>
            <person name="Sutter N.B."/>
            <person name="Thomas R."/>
            <person name="Webber C."/>
            <person name="Baldwin J."/>
            <person name="Abebe A."/>
            <person name="Abouelleil A."/>
            <person name="Aftuck L."/>
            <person name="Ait-Zahra M."/>
            <person name="Aldredge T."/>
            <person name="Allen N."/>
            <person name="An P."/>
            <person name="Anderson S."/>
            <person name="Antoine C."/>
            <person name="Arachchi H."/>
            <person name="Aslam A."/>
            <person name="Ayotte L."/>
            <person name="Bachantsang P."/>
            <person name="Barry A."/>
            <person name="Bayul T."/>
            <person name="Benamara M."/>
            <person name="Berlin A."/>
            <person name="Bessette D."/>
            <person name="Blitshteyn B."/>
            <person name="Bloom T."/>
            <person name="Blye J."/>
            <person name="Boguslavskiy L."/>
            <person name="Bonnet C."/>
            <person name="Boukhgalter B."/>
            <person name="Brown A."/>
            <person name="Cahill P."/>
            <person name="Calixte N."/>
            <person name="Camarata J."/>
            <person name="Cheshatsang Y."/>
            <person name="Chu J."/>
            <person name="Citroen M."/>
            <person name="Collymore A."/>
            <person name="Cooke P."/>
            <person name="Dawoe T."/>
            <person name="Daza R."/>
            <person name="Decktor K."/>
            <person name="DeGray S."/>
            <person name="Dhargay N."/>
            <person name="Dooley K."/>
            <person name="Dooley K."/>
            <person name="Dorje P."/>
            <person name="Dorjee K."/>
            <person name="Dorris L."/>
            <person name="Duffey N."/>
            <person name="Dupes A."/>
            <person name="Egbiremolen O."/>
            <person name="Elong R."/>
            <person name="Falk J."/>
            <person name="Farina A."/>
            <person name="Faro S."/>
            <person name="Ferguson D."/>
            <person name="Ferreira P."/>
            <person name="Fisher S."/>
            <person name="FitzGerald M."/>
            <person name="Foley K."/>
            <person name="Foley C."/>
            <person name="Franke A."/>
            <person name="Friedrich D."/>
            <person name="Gage D."/>
            <person name="Garber M."/>
            <person name="Gearin G."/>
            <person name="Giannoukos G."/>
            <person name="Goode T."/>
            <person name="Goyette A."/>
            <person name="Graham J."/>
            <person name="Grandbois E."/>
            <person name="Gyaltsen K."/>
            <person name="Hafez N."/>
            <person name="Hagopian D."/>
            <person name="Hagos B."/>
            <person name="Hall J."/>
            <person name="Healy C."/>
            <person name="Hegarty R."/>
            <person name="Honan T."/>
            <person name="Horn A."/>
            <person name="Houde N."/>
            <person name="Hughes L."/>
            <person name="Hunnicutt L."/>
            <person name="Husby M."/>
            <person name="Jester B."/>
            <person name="Jones C."/>
            <person name="Kamat A."/>
            <person name="Kanga B."/>
            <person name="Kells C."/>
            <person name="Khazanovich D."/>
            <person name="Kieu A.C."/>
            <person name="Kisner P."/>
            <person name="Kumar M."/>
            <person name="Lance K."/>
            <person name="Landers T."/>
            <person name="Lara M."/>
            <person name="Lee W."/>
            <person name="Leger J.P."/>
            <person name="Lennon N."/>
            <person name="Leuper L."/>
            <person name="LeVine S."/>
            <person name="Liu J."/>
            <person name="Liu X."/>
            <person name="Lokyitsang Y."/>
            <person name="Lokyitsang T."/>
            <person name="Lui A."/>
            <person name="Macdonald J."/>
            <person name="Major J."/>
            <person name="Marabella R."/>
            <person name="Maru K."/>
            <person name="Matthews C."/>
            <person name="McDonough S."/>
            <person name="Mehta T."/>
            <person name="Meldrim J."/>
            <person name="Melnikov A."/>
            <person name="Meneus L."/>
            <person name="Mihalev A."/>
            <person name="Mihova T."/>
            <person name="Miller K."/>
            <person name="Mittelman R."/>
            <person name="Mlenga V."/>
            <person name="Mulrain L."/>
            <person name="Munson G."/>
            <person name="Navidi A."/>
            <person name="Naylor J."/>
            <person name="Nguyen T."/>
            <person name="Nguyen N."/>
            <person name="Nguyen C."/>
            <person name="Nguyen T."/>
            <person name="Nicol R."/>
            <person name="Norbu N."/>
            <person name="Norbu C."/>
            <person name="Novod N."/>
            <person name="Nyima T."/>
            <person name="Olandt P."/>
            <person name="O'Neill B."/>
            <person name="O'Neill K."/>
            <person name="Osman S."/>
            <person name="Oyono L."/>
            <person name="Patti C."/>
            <person name="Perrin D."/>
            <person name="Phunkhang P."/>
            <person name="Pierre F."/>
            <person name="Priest M."/>
            <person name="Rachupka A."/>
            <person name="Raghuraman S."/>
            <person name="Rameau R."/>
            <person name="Ray V."/>
            <person name="Raymond C."/>
            <person name="Rege F."/>
            <person name="Rise C."/>
            <person name="Rogers J."/>
            <person name="Rogov P."/>
            <person name="Sahalie J."/>
            <person name="Settipalli S."/>
            <person name="Sharpe T."/>
            <person name="Shea T."/>
            <person name="Sheehan M."/>
            <person name="Sherpa N."/>
            <person name="Shi J."/>
            <person name="Shih D."/>
            <person name="Sloan J."/>
            <person name="Smith C."/>
            <person name="Sparrow T."/>
            <person name="Stalker J."/>
            <person name="Stange-Thomann N."/>
            <person name="Stavropoulos S."/>
            <person name="Stone C."/>
            <person name="Stone S."/>
            <person name="Sykes S."/>
            <person name="Tchuinga P."/>
            <person name="Tenzing P."/>
            <person name="Tesfaye S."/>
            <person name="Thoulutsang D."/>
            <person name="Thoulutsang Y."/>
            <person name="Topham K."/>
            <person name="Topping I."/>
            <person name="Tsamla T."/>
            <person name="Vassiliev H."/>
            <person name="Venkataraman V."/>
            <person name="Vo A."/>
            <person name="Wangchuk T."/>
            <person name="Wangdi T."/>
            <person name="Weiand M."/>
            <person name="Wilkinson J."/>
            <person name="Wilson A."/>
            <person name="Yadav S."/>
            <person name="Yang S."/>
            <person name="Yang X."/>
            <person name="Young G."/>
            <person name="Yu Q."/>
            <person name="Zainoun J."/>
            <person name="Zembek L."/>
            <person name="Zimmer A."/>
            <person name="Lander E.S."/>
        </authorList>
    </citation>
    <scope>NUCLEOTIDE SEQUENCE [LARGE SCALE GENOMIC DNA]</scope>
    <source>
        <strain evidence="22">Boxer</strain>
    </source>
</reference>
<feature type="compositionally biased region" description="Low complexity" evidence="19">
    <location>
        <begin position="245"/>
        <end position="260"/>
    </location>
</feature>
<dbReference type="InterPro" id="IPR000326">
    <property type="entry name" value="PAP2/HPO"/>
</dbReference>
<dbReference type="GO" id="GO:0000810">
    <property type="term" value="F:diacylglycerol diphosphate phosphatase activity"/>
    <property type="evidence" value="ECO:0007669"/>
    <property type="project" value="UniProtKB-EC"/>
</dbReference>
<dbReference type="FunCoup" id="A0A8P0PJ39">
    <property type="interactions" value="123"/>
</dbReference>
<dbReference type="EC" id="3.1.3.4" evidence="7"/>
<evidence type="ECO:0000256" key="6">
    <source>
        <dbReference type="ARBA" id="ARBA00008816"/>
    </source>
</evidence>
<dbReference type="SUPFAM" id="SSF48317">
    <property type="entry name" value="Acid phosphatase/Vanadium-dependent haloperoxidase"/>
    <property type="match status" value="1"/>
</dbReference>
<dbReference type="PANTHER" id="PTHR10165">
    <property type="entry name" value="LIPID PHOSPHATE PHOSPHATASE"/>
    <property type="match status" value="1"/>
</dbReference>
<evidence type="ECO:0000256" key="13">
    <source>
        <dbReference type="ARBA" id="ARBA00025707"/>
    </source>
</evidence>
<evidence type="ECO:0000256" key="19">
    <source>
        <dbReference type="SAM" id="MobiDB-lite"/>
    </source>
</evidence>
<feature type="domain" description="Phosphatidic acid phosphatase type 2/haloperoxidase" evidence="21">
    <location>
        <begin position="355"/>
        <end position="494"/>
    </location>
</feature>
<dbReference type="InterPro" id="IPR036938">
    <property type="entry name" value="PAP2/HPO_sf"/>
</dbReference>
<feature type="transmembrane region" description="Helical" evidence="20">
    <location>
        <begin position="356"/>
        <end position="377"/>
    </location>
</feature>
<evidence type="ECO:0000256" key="10">
    <source>
        <dbReference type="ARBA" id="ARBA00022989"/>
    </source>
</evidence>
<evidence type="ECO:0000256" key="1">
    <source>
        <dbReference type="ARBA" id="ARBA00000235"/>
    </source>
</evidence>
<feature type="region of interest" description="Disordered" evidence="19">
    <location>
        <begin position="521"/>
        <end position="543"/>
    </location>
</feature>
<comment type="catalytic activity">
    <reaction evidence="16">
        <text>1,2-dioctanoyl-sn-glycero-3-diphosphate + H2O = 1,2-dioctanoyl-sn-glycero-3-phosphate + phosphate + H(+)</text>
        <dbReference type="Rhea" id="RHEA:42856"/>
        <dbReference type="ChEBI" id="CHEBI:15377"/>
        <dbReference type="ChEBI" id="CHEBI:15378"/>
        <dbReference type="ChEBI" id="CHEBI:43474"/>
        <dbReference type="ChEBI" id="CHEBI:78229"/>
        <dbReference type="ChEBI" id="CHEBI:82765"/>
    </reaction>
    <physiologicalReaction direction="left-to-right" evidence="16">
        <dbReference type="Rhea" id="RHEA:42857"/>
    </physiologicalReaction>
</comment>
<feature type="transmembrane region" description="Helical" evidence="20">
    <location>
        <begin position="449"/>
        <end position="469"/>
    </location>
</feature>
<feature type="compositionally biased region" description="Pro residues" evidence="19">
    <location>
        <begin position="216"/>
        <end position="244"/>
    </location>
</feature>
<dbReference type="SMART" id="SM00014">
    <property type="entry name" value="acidPPc"/>
    <property type="match status" value="1"/>
</dbReference>
<dbReference type="Ensembl" id="ENSCAFT00000097734.1">
    <property type="protein sequence ID" value="ENSCAFP00000069719.1"/>
    <property type="gene ID" value="ENSCAFG00000012318.5"/>
</dbReference>
<comment type="function">
    <text evidence="17">Magnesium-independent phospholipid phosphatase with broad substrate specificity. Preferentially catalyzes the conversion of diacylglycerol pyrophosphate into phosphatidate but can also act on phosphatidate and lysophosphatidate. Phospholipid phosphatases are involved in both the synthesis of lipids and the degradation or generation of lipid-signaling molecules like diacylglycerol.</text>
</comment>
<evidence type="ECO:0000256" key="14">
    <source>
        <dbReference type="ARBA" id="ARBA00038902"/>
    </source>
</evidence>
<evidence type="ECO:0000256" key="7">
    <source>
        <dbReference type="ARBA" id="ARBA00012638"/>
    </source>
</evidence>
<keyword evidence="11" id="KW-0443">Lipid metabolism</keyword>
<keyword evidence="8 20" id="KW-0812">Transmembrane</keyword>
<dbReference type="InterPro" id="IPR043216">
    <property type="entry name" value="PAP-like"/>
</dbReference>
<evidence type="ECO:0000256" key="18">
    <source>
        <dbReference type="ARBA" id="ARBA00074740"/>
    </source>
</evidence>
<feature type="compositionally biased region" description="Basic and acidic residues" evidence="19">
    <location>
        <begin position="72"/>
        <end position="85"/>
    </location>
</feature>
<organism evidence="22 23">
    <name type="scientific">Canis lupus familiaris</name>
    <name type="common">Dog</name>
    <name type="synonym">Canis familiaris</name>
    <dbReference type="NCBI Taxonomy" id="9615"/>
    <lineage>
        <taxon>Eukaryota</taxon>
        <taxon>Metazoa</taxon>
        <taxon>Chordata</taxon>
        <taxon>Craniata</taxon>
        <taxon>Vertebrata</taxon>
        <taxon>Euteleostomi</taxon>
        <taxon>Mammalia</taxon>
        <taxon>Eutheria</taxon>
        <taxon>Laurasiatheria</taxon>
        <taxon>Carnivora</taxon>
        <taxon>Caniformia</taxon>
        <taxon>Canidae</taxon>
        <taxon>Canis</taxon>
    </lineage>
</organism>
<comment type="catalytic activity">
    <reaction evidence="3">
        <text>1,2-dioctanoyl-sn-glycero-3-phosphate + H2O = 1,2-dioctanoyl-sn-glycerol + phosphate</text>
        <dbReference type="Rhea" id="RHEA:42860"/>
        <dbReference type="ChEBI" id="CHEBI:15377"/>
        <dbReference type="ChEBI" id="CHEBI:43474"/>
        <dbReference type="ChEBI" id="CHEBI:76979"/>
        <dbReference type="ChEBI" id="CHEBI:78229"/>
    </reaction>
    <physiologicalReaction direction="left-to-right" evidence="3">
        <dbReference type="Rhea" id="RHEA:42861"/>
    </physiologicalReaction>
</comment>
<comment type="similarity">
    <text evidence="6">Belongs to the PA-phosphatase related phosphoesterase family.</text>
</comment>
<evidence type="ECO:0000256" key="12">
    <source>
        <dbReference type="ARBA" id="ARBA00023136"/>
    </source>
</evidence>
<dbReference type="GO" id="GO:0008195">
    <property type="term" value="F:phosphatidate phosphatase activity"/>
    <property type="evidence" value="ECO:0007669"/>
    <property type="project" value="UniProtKB-EC"/>
</dbReference>
<comment type="pathway">
    <text evidence="13">Phospholipid metabolism.</text>
</comment>
<dbReference type="Proteomes" id="UP000002254">
    <property type="component" value="Chromosome 28"/>
</dbReference>
<evidence type="ECO:0000256" key="17">
    <source>
        <dbReference type="ARBA" id="ARBA00056311"/>
    </source>
</evidence>
<feature type="transmembrane region" description="Helical" evidence="20">
    <location>
        <begin position="417"/>
        <end position="437"/>
    </location>
</feature>
<dbReference type="Pfam" id="PF01569">
    <property type="entry name" value="PAP2"/>
    <property type="match status" value="1"/>
</dbReference>
<reference evidence="22" key="2">
    <citation type="submission" date="2025-08" db="UniProtKB">
        <authorList>
            <consortium name="Ensembl"/>
        </authorList>
    </citation>
    <scope>IDENTIFICATION</scope>
</reference>
<gene>
    <name evidence="22" type="primary">PLPP4</name>
</gene>
<sequence length="543" mass="58098">MLRVGVAGTPSQGLRGLGQEPGSPSPSVCVPGRRSLAGSPEAKAKPGRVFSGELPRKIKKKKKKKGVGVKNFRSERGGESPKREGASSFQQEQRVPGRPGLGSPPRASATCPRAREPRAEPEAGAAEQPQAGTRGAGAGRRGRPPAGSRGAGERAREAAAAAAAAGLPRASPPLPSAPLPGPRAHGADRGRRRRSAPGRGDSPGRPQLGVGEPRRPPAPAARSRPPPAPPPPPPAAWSAPPSPPRVWRAGAGRAARAAASTRRRPGSCSGRAMRELAIEIGVRALLFGVFVFTEFLDPFQRVIQPEEIWLYKNPLVQSDNIPTRLMFAISFLTPLAVICVVKIIRRTDKTEIKEAFLAVSLALALNGVCTNTIKLIVGRPRPDFFYRCFPDGVMNSEMHCTGDPDLVSEGRKSFPSIHSSFAFSGLGFTTFYLAGKLHCFTESGRGKSWRLCAAILPLYCAMMIALSRMCDYKHHWQDSFVGGVIGLIFAYICYRQHYPPLANTACHKPYVSLRVPTSLKKDERPTADSAPSMPLEGITEGPV</sequence>
<keyword evidence="12 20" id="KW-0472">Membrane</keyword>
<evidence type="ECO:0000256" key="3">
    <source>
        <dbReference type="ARBA" id="ARBA00001869"/>
    </source>
</evidence>
<comment type="catalytic activity">
    <reaction evidence="2">
        <text>a 1,2-diacyl-sn-glycero-3-phosphate + H2O = a 1,2-diacyl-sn-glycerol + phosphate</text>
        <dbReference type="Rhea" id="RHEA:27429"/>
        <dbReference type="ChEBI" id="CHEBI:15377"/>
        <dbReference type="ChEBI" id="CHEBI:17815"/>
        <dbReference type="ChEBI" id="CHEBI:43474"/>
        <dbReference type="ChEBI" id="CHEBI:58608"/>
        <dbReference type="EC" id="3.1.3.4"/>
    </reaction>
    <physiologicalReaction direction="left-to-right" evidence="2">
        <dbReference type="Rhea" id="RHEA:27430"/>
    </physiologicalReaction>
</comment>
<evidence type="ECO:0000256" key="15">
    <source>
        <dbReference type="ARBA" id="ARBA00047873"/>
    </source>
</evidence>
<keyword evidence="9" id="KW-0378">Hydrolase</keyword>
<comment type="catalytic activity">
    <reaction evidence="15">
        <text>a 1,2-diacyl-sn-glycerol 3-diphosphate + H2O = a 1,2-diacyl-sn-glycero-3-phosphate + phosphate + H(+)</text>
        <dbReference type="Rhea" id="RHEA:27449"/>
        <dbReference type="ChEBI" id="CHEBI:15377"/>
        <dbReference type="ChEBI" id="CHEBI:15378"/>
        <dbReference type="ChEBI" id="CHEBI:43474"/>
        <dbReference type="ChEBI" id="CHEBI:58608"/>
        <dbReference type="ChEBI" id="CHEBI:59996"/>
        <dbReference type="EC" id="3.6.1.75"/>
    </reaction>
    <physiologicalReaction direction="left-to-right" evidence="15">
        <dbReference type="Rhea" id="RHEA:27450"/>
    </physiologicalReaction>
</comment>
<dbReference type="GO" id="GO:0016020">
    <property type="term" value="C:membrane"/>
    <property type="evidence" value="ECO:0007669"/>
    <property type="project" value="UniProtKB-SubCell"/>
</dbReference>
<evidence type="ECO:0000256" key="8">
    <source>
        <dbReference type="ARBA" id="ARBA00022692"/>
    </source>
</evidence>
<name>A0A8P0PJ39_CANLF</name>
<feature type="transmembrane region" description="Helical" evidence="20">
    <location>
        <begin position="475"/>
        <end position="494"/>
    </location>
</feature>
<dbReference type="GO" id="GO:0006644">
    <property type="term" value="P:phospholipid metabolic process"/>
    <property type="evidence" value="ECO:0007669"/>
    <property type="project" value="InterPro"/>
</dbReference>
<evidence type="ECO:0000259" key="21">
    <source>
        <dbReference type="SMART" id="SM00014"/>
    </source>
</evidence>
<dbReference type="EC" id="3.6.1.75" evidence="14"/>
<evidence type="ECO:0000256" key="2">
    <source>
        <dbReference type="ARBA" id="ARBA00001180"/>
    </source>
</evidence>
<feature type="compositionally biased region" description="Low complexity" evidence="19">
    <location>
        <begin position="158"/>
        <end position="169"/>
    </location>
</feature>
<evidence type="ECO:0000313" key="23">
    <source>
        <dbReference type="Proteomes" id="UP000002254"/>
    </source>
</evidence>
<dbReference type="FunFam" id="1.20.144.10:FF:000009">
    <property type="entry name" value="Phosphatidate phosphatase PPAPDC1A"/>
    <property type="match status" value="1"/>
</dbReference>
<feature type="compositionally biased region" description="Low complexity" evidence="19">
    <location>
        <begin position="122"/>
        <end position="132"/>
    </location>
</feature>
<evidence type="ECO:0000313" key="22">
    <source>
        <dbReference type="Ensembl" id="ENSCAFP00000069719.1"/>
    </source>
</evidence>
<evidence type="ECO:0000256" key="20">
    <source>
        <dbReference type="SAM" id="Phobius"/>
    </source>
</evidence>
<feature type="compositionally biased region" description="Low complexity" evidence="19">
    <location>
        <begin position="21"/>
        <end position="35"/>
    </location>
</feature>
<dbReference type="AlphaFoldDB" id="A0A8P0PJ39"/>
<feature type="transmembrane region" description="Helical" evidence="20">
    <location>
        <begin position="325"/>
        <end position="344"/>
    </location>
</feature>
<proteinExistence type="inferred from homology"/>
<evidence type="ECO:0000256" key="16">
    <source>
        <dbReference type="ARBA" id="ARBA00052841"/>
    </source>
</evidence>
<dbReference type="PANTHER" id="PTHR10165:SF90">
    <property type="entry name" value="PHOSPHOLIPID PHOSPHATASE 4"/>
    <property type="match status" value="1"/>
</dbReference>
<feature type="compositionally biased region" description="Basic residues" evidence="19">
    <location>
        <begin position="57"/>
        <end position="67"/>
    </location>
</feature>
<evidence type="ECO:0000256" key="4">
    <source>
        <dbReference type="ARBA" id="ARBA00004141"/>
    </source>
</evidence>
<accession>A0A8P0PJ39</accession>
<feature type="compositionally biased region" description="Low complexity" evidence="19">
    <location>
        <begin position="197"/>
        <end position="206"/>
    </location>
</feature>
<protein>
    <recommendedName>
        <fullName evidence="18">Phospholipid phosphatase 4</fullName>
        <ecNumber evidence="7">3.1.3.4</ecNumber>
        <ecNumber evidence="14">3.6.1.75</ecNumber>
    </recommendedName>
</protein>
<keyword evidence="10 20" id="KW-1133">Transmembrane helix</keyword>
<evidence type="ECO:0000256" key="11">
    <source>
        <dbReference type="ARBA" id="ARBA00023098"/>
    </source>
</evidence>